<feature type="compositionally biased region" description="Acidic residues" evidence="1">
    <location>
        <begin position="124"/>
        <end position="135"/>
    </location>
</feature>
<keyword evidence="2" id="KW-0472">Membrane</keyword>
<proteinExistence type="predicted"/>
<name>A0A0K8J499_9FIRM</name>
<organism evidence="3 4">
    <name type="scientific">Herbinix luporum</name>
    <dbReference type="NCBI Taxonomy" id="1679721"/>
    <lineage>
        <taxon>Bacteria</taxon>
        <taxon>Bacillati</taxon>
        <taxon>Bacillota</taxon>
        <taxon>Clostridia</taxon>
        <taxon>Lachnospirales</taxon>
        <taxon>Lachnospiraceae</taxon>
        <taxon>Herbinix</taxon>
    </lineage>
</organism>
<keyword evidence="2" id="KW-1133">Transmembrane helix</keyword>
<reference evidence="4" key="1">
    <citation type="submission" date="2015-09" db="EMBL/GenBank/DDBJ databases">
        <authorList>
            <person name="Wibberg D."/>
        </authorList>
    </citation>
    <scope>NUCLEOTIDE SEQUENCE [LARGE SCALE GENOMIC DNA]</scope>
    <source>
        <strain evidence="4">SD1D</strain>
    </source>
</reference>
<keyword evidence="2" id="KW-0812">Transmembrane</keyword>
<evidence type="ECO:0000313" key="3">
    <source>
        <dbReference type="EMBL" id="CUH92491.1"/>
    </source>
</evidence>
<dbReference type="Proteomes" id="UP000196053">
    <property type="component" value="Chromosome I"/>
</dbReference>
<sequence>MQEYIPFFQGENRSFTEKLAKYFEYSGLESKIDYDEANDVYILSVPADKEKEAKKHYQAFYFVERERIKKAENEKSSEISEEAKQEPSEKSSQDISEDMVISENELEEETESELVSHKAGQTPTDDEEDMTSEVETEDYKGLITGSGNYMFKSEKYQDYTGTFYIFLFLGIAGVIFVILNIARVLTILNGVFPNFIMGALFLFFIYEAITIWNKAKKLKWEIEEENQLTEKINQWLQKTVTKDFLASISNDNLSEELNYMKQTDTIRDMLLAEFGEQNHDYLDRLIEEYYNQVFDL</sequence>
<feature type="transmembrane region" description="Helical" evidence="2">
    <location>
        <begin position="162"/>
        <end position="185"/>
    </location>
</feature>
<dbReference type="RefSeq" id="WP_058257855.1">
    <property type="nucleotide sequence ID" value="NZ_LN879430.1"/>
</dbReference>
<dbReference type="AlphaFoldDB" id="A0A0K8J499"/>
<feature type="compositionally biased region" description="Basic and acidic residues" evidence="1">
    <location>
        <begin position="72"/>
        <end position="92"/>
    </location>
</feature>
<gene>
    <name evidence="3" type="ORF">SD1D_0944</name>
</gene>
<evidence type="ECO:0000256" key="1">
    <source>
        <dbReference type="SAM" id="MobiDB-lite"/>
    </source>
</evidence>
<protein>
    <submittedName>
        <fullName evidence="3">Uncharacterized protein</fullName>
    </submittedName>
</protein>
<evidence type="ECO:0000313" key="4">
    <source>
        <dbReference type="Proteomes" id="UP000196053"/>
    </source>
</evidence>
<keyword evidence="4" id="KW-1185">Reference proteome</keyword>
<dbReference type="OrthoDB" id="1739584at2"/>
<feature type="region of interest" description="Disordered" evidence="1">
    <location>
        <begin position="72"/>
        <end position="135"/>
    </location>
</feature>
<dbReference type="EMBL" id="LN879430">
    <property type="protein sequence ID" value="CUH92491.1"/>
    <property type="molecule type" value="Genomic_DNA"/>
</dbReference>
<evidence type="ECO:0000256" key="2">
    <source>
        <dbReference type="SAM" id="Phobius"/>
    </source>
</evidence>
<feature type="transmembrane region" description="Helical" evidence="2">
    <location>
        <begin position="191"/>
        <end position="209"/>
    </location>
</feature>
<dbReference type="KEGG" id="hsd:SD1D_0944"/>
<accession>A0A0K8J499</accession>